<feature type="transmembrane region" description="Helical" evidence="8">
    <location>
        <begin position="304"/>
        <end position="326"/>
    </location>
</feature>
<feature type="transmembrane region" description="Helical" evidence="8">
    <location>
        <begin position="599"/>
        <end position="620"/>
    </location>
</feature>
<feature type="transmembrane region" description="Helical" evidence="8">
    <location>
        <begin position="461"/>
        <end position="484"/>
    </location>
</feature>
<dbReference type="PANTHER" id="PTHR42682">
    <property type="entry name" value="HYDROGENASE-4 COMPONENT F"/>
    <property type="match status" value="1"/>
</dbReference>
<evidence type="ECO:0000256" key="3">
    <source>
        <dbReference type="ARBA" id="ARBA00022692"/>
    </source>
</evidence>
<feature type="transmembrane region" description="Helical" evidence="8">
    <location>
        <begin position="40"/>
        <end position="58"/>
    </location>
</feature>
<evidence type="ECO:0000256" key="7">
    <source>
        <dbReference type="RuleBase" id="RU000320"/>
    </source>
</evidence>
<proteinExistence type="predicted"/>
<evidence type="ECO:0000256" key="1">
    <source>
        <dbReference type="ARBA" id="ARBA00004651"/>
    </source>
</evidence>
<feature type="domain" description="NADH:quinone oxidoreductase/Mrp antiporter transmembrane" evidence="9">
    <location>
        <begin position="130"/>
        <end position="360"/>
    </location>
</feature>
<evidence type="ECO:0000256" key="5">
    <source>
        <dbReference type="ARBA" id="ARBA00023002"/>
    </source>
</evidence>
<name>A0A7X8TLD5_9MICC</name>
<feature type="transmembrane region" description="Helical" evidence="8">
    <location>
        <begin position="365"/>
        <end position="386"/>
    </location>
</feature>
<feature type="transmembrane region" description="Helical" evidence="8">
    <location>
        <begin position="332"/>
        <end position="353"/>
    </location>
</feature>
<feature type="transmembrane region" description="Helical" evidence="8">
    <location>
        <begin position="136"/>
        <end position="154"/>
    </location>
</feature>
<keyword evidence="3 7" id="KW-0812">Transmembrane</keyword>
<feature type="transmembrane region" description="Helical" evidence="8">
    <location>
        <begin position="413"/>
        <end position="433"/>
    </location>
</feature>
<sequence length="621" mass="64428">MGTEAILLGLSLLMPLVAVAVIALAGTVNKVRAHRIRRMTAMASPLAVLPAALLTVIFDEAQLDLPWLLFGTGLMMDAPARALTLIAVLLYGAALTAISWVKARDAERGSGALSAFLLVCFTGNIGTYLAADALSFYLAFTVMSFSAAGLVIHYRTEAARRATRIYLIMSVISETAILAGFILLVTAEAGGVTGSAPTGLVTALLLIGFGVKAGTVPLHVWLPVAHPAAPPAASAVLSGAMVKAGLIGWLRFLPEAGGNTGASEAGLWDAEVVATAGGVLLALALLGAFAAVVLGVVQQDPKVVLAYSTISQMGFISALVAVGMMVPALAGLTAAAAVLYAVHHGLAKGALFLGVPVVKHYGTGFTGWLVLIGMAGAALAVAGAPLTSGAYGKYVSKTAVEEITVLGIGLDQILPLVATGSTLLLLRFGFLIWQQNRETEASARAGAQEGVAGWLTHAGPLFSWLGVCLAGILVPWLIGQYWLAQQWVPETGEISWSPSALWDALWPILLGLLVGLAAVVLRWRTEPWAQRSLLQPGDLLVAEESLAARSWRGTSWGLDAVHASSARLQSASARRASQLTDAGQQGTIRTESVLKSWEGSGLVVLVLVAIAVVVTIWGGVW</sequence>
<comment type="subcellular location">
    <subcellularLocation>
        <location evidence="1">Cell membrane</location>
        <topology evidence="1">Multi-pass membrane protein</topology>
    </subcellularLocation>
    <subcellularLocation>
        <location evidence="7">Membrane</location>
        <topology evidence="7">Multi-pass membrane protein</topology>
    </subcellularLocation>
</comment>
<evidence type="ECO:0000256" key="8">
    <source>
        <dbReference type="SAM" id="Phobius"/>
    </source>
</evidence>
<feature type="transmembrane region" description="Helical" evidence="8">
    <location>
        <begin position="504"/>
        <end position="523"/>
    </location>
</feature>
<evidence type="ECO:0000256" key="4">
    <source>
        <dbReference type="ARBA" id="ARBA00022989"/>
    </source>
</evidence>
<dbReference type="PANTHER" id="PTHR42682:SF4">
    <property type="entry name" value="NADH-UBIQUINONE_PLASTOQUINONE"/>
    <property type="match status" value="1"/>
</dbReference>
<feature type="transmembrane region" description="Helical" evidence="8">
    <location>
        <begin position="199"/>
        <end position="220"/>
    </location>
</feature>
<keyword evidence="4 8" id="KW-1133">Transmembrane helix</keyword>
<keyword evidence="6 8" id="KW-0472">Membrane</keyword>
<feature type="transmembrane region" description="Helical" evidence="8">
    <location>
        <begin position="166"/>
        <end position="187"/>
    </location>
</feature>
<keyword evidence="2" id="KW-1003">Cell membrane</keyword>
<comment type="caution">
    <text evidence="10">The sequence shown here is derived from an EMBL/GenBank/DDBJ whole genome shotgun (WGS) entry which is preliminary data.</text>
</comment>
<evidence type="ECO:0000256" key="6">
    <source>
        <dbReference type="ARBA" id="ARBA00023136"/>
    </source>
</evidence>
<accession>A0A7X8TLD5</accession>
<feature type="transmembrane region" description="Helical" evidence="8">
    <location>
        <begin position="232"/>
        <end position="252"/>
    </location>
</feature>
<feature type="transmembrane region" description="Helical" evidence="8">
    <location>
        <begin position="78"/>
        <end position="100"/>
    </location>
</feature>
<dbReference type="EMBL" id="JABAHY010000015">
    <property type="protein sequence ID" value="NLS10818.1"/>
    <property type="molecule type" value="Genomic_DNA"/>
</dbReference>
<dbReference type="Pfam" id="PF00361">
    <property type="entry name" value="Proton_antipo_M"/>
    <property type="match status" value="1"/>
</dbReference>
<keyword evidence="5" id="KW-0560">Oxidoreductase</keyword>
<feature type="transmembrane region" description="Helical" evidence="8">
    <location>
        <begin position="6"/>
        <end position="28"/>
    </location>
</feature>
<dbReference type="AlphaFoldDB" id="A0A7X8TLD5"/>
<dbReference type="Proteomes" id="UP000523139">
    <property type="component" value="Unassembled WGS sequence"/>
</dbReference>
<evidence type="ECO:0000313" key="10">
    <source>
        <dbReference type="EMBL" id="NLS10818.1"/>
    </source>
</evidence>
<feature type="transmembrane region" description="Helical" evidence="8">
    <location>
        <begin position="112"/>
        <end position="130"/>
    </location>
</feature>
<organism evidence="10 11">
    <name type="scientific">Nesterenkonia sedimenti</name>
    <dbReference type="NCBI Taxonomy" id="1463632"/>
    <lineage>
        <taxon>Bacteria</taxon>
        <taxon>Bacillati</taxon>
        <taxon>Actinomycetota</taxon>
        <taxon>Actinomycetes</taxon>
        <taxon>Micrococcales</taxon>
        <taxon>Micrococcaceae</taxon>
        <taxon>Nesterenkonia</taxon>
    </lineage>
</organism>
<protein>
    <recommendedName>
        <fullName evidence="9">NADH:quinone oxidoreductase/Mrp antiporter transmembrane domain-containing protein</fullName>
    </recommendedName>
</protein>
<dbReference type="InterPro" id="IPR052175">
    <property type="entry name" value="ComplexI-like_HydComp"/>
</dbReference>
<evidence type="ECO:0000259" key="9">
    <source>
        <dbReference type="Pfam" id="PF00361"/>
    </source>
</evidence>
<feature type="transmembrane region" description="Helical" evidence="8">
    <location>
        <begin position="272"/>
        <end position="297"/>
    </location>
</feature>
<dbReference type="GO" id="GO:0005886">
    <property type="term" value="C:plasma membrane"/>
    <property type="evidence" value="ECO:0007669"/>
    <property type="project" value="UniProtKB-SubCell"/>
</dbReference>
<dbReference type="InterPro" id="IPR001750">
    <property type="entry name" value="ND/Mrp_TM"/>
</dbReference>
<evidence type="ECO:0000313" key="11">
    <source>
        <dbReference type="Proteomes" id="UP000523139"/>
    </source>
</evidence>
<gene>
    <name evidence="10" type="ORF">HGQ17_12615</name>
</gene>
<evidence type="ECO:0000256" key="2">
    <source>
        <dbReference type="ARBA" id="ARBA00022475"/>
    </source>
</evidence>
<dbReference type="GO" id="GO:0016491">
    <property type="term" value="F:oxidoreductase activity"/>
    <property type="evidence" value="ECO:0007669"/>
    <property type="project" value="UniProtKB-KW"/>
</dbReference>
<reference evidence="10 11" key="1">
    <citation type="submission" date="2020-04" db="EMBL/GenBank/DDBJ databases">
        <title>Nesterenkonia sp. nov., isolated from marine sediment.</title>
        <authorList>
            <person name="Zhang G."/>
        </authorList>
    </citation>
    <scope>NUCLEOTIDE SEQUENCE [LARGE SCALE GENOMIC DNA]</scope>
    <source>
        <strain evidence="10 11">MY13</strain>
    </source>
</reference>
<keyword evidence="11" id="KW-1185">Reference proteome</keyword>